<evidence type="ECO:0000313" key="2">
    <source>
        <dbReference type="EMBL" id="MFC3977943.1"/>
    </source>
</evidence>
<evidence type="ECO:0000256" key="1">
    <source>
        <dbReference type="SAM" id="Phobius"/>
    </source>
</evidence>
<keyword evidence="1" id="KW-1133">Transmembrane helix</keyword>
<name>A0ABV8ERJ2_9BACT</name>
<dbReference type="RefSeq" id="WP_241294206.1">
    <property type="nucleotide sequence ID" value="NZ_JAKZGR010000006.1"/>
</dbReference>
<evidence type="ECO:0000313" key="3">
    <source>
        <dbReference type="Proteomes" id="UP001595766"/>
    </source>
</evidence>
<protein>
    <submittedName>
        <fullName evidence="2">Uncharacterized protein</fullName>
    </submittedName>
</protein>
<keyword evidence="1" id="KW-0812">Transmembrane</keyword>
<dbReference type="Proteomes" id="UP001595766">
    <property type="component" value="Unassembled WGS sequence"/>
</dbReference>
<keyword evidence="1" id="KW-0472">Membrane</keyword>
<organism evidence="2 3">
    <name type="scientific">Belliella kenyensis</name>
    <dbReference type="NCBI Taxonomy" id="1472724"/>
    <lineage>
        <taxon>Bacteria</taxon>
        <taxon>Pseudomonadati</taxon>
        <taxon>Bacteroidota</taxon>
        <taxon>Cytophagia</taxon>
        <taxon>Cytophagales</taxon>
        <taxon>Cyclobacteriaceae</taxon>
        <taxon>Belliella</taxon>
    </lineage>
</organism>
<feature type="transmembrane region" description="Helical" evidence="1">
    <location>
        <begin position="15"/>
        <end position="38"/>
    </location>
</feature>
<keyword evidence="3" id="KW-1185">Reference proteome</keyword>
<sequence>MGNNPVMMEDPDGEVAILIAAAVGALISSVSYTANVAFSKGGFENWNWGQLGKSAAIGAVSGVLSAGIGSAFGGVGGTAGNFWGQSIT</sequence>
<accession>A0ABV8ERJ2</accession>
<proteinExistence type="predicted"/>
<dbReference type="EMBL" id="JBHSAV010000088">
    <property type="protein sequence ID" value="MFC3977943.1"/>
    <property type="molecule type" value="Genomic_DNA"/>
</dbReference>
<gene>
    <name evidence="2" type="ORF">ACFOUP_16280</name>
</gene>
<comment type="caution">
    <text evidence="2">The sequence shown here is derived from an EMBL/GenBank/DDBJ whole genome shotgun (WGS) entry which is preliminary data.</text>
</comment>
<reference evidence="3" key="1">
    <citation type="journal article" date="2019" name="Int. J. Syst. Evol. Microbiol.">
        <title>The Global Catalogue of Microorganisms (GCM) 10K type strain sequencing project: providing services to taxonomists for standard genome sequencing and annotation.</title>
        <authorList>
            <consortium name="The Broad Institute Genomics Platform"/>
            <consortium name="The Broad Institute Genome Sequencing Center for Infectious Disease"/>
            <person name="Wu L."/>
            <person name="Ma J."/>
        </authorList>
    </citation>
    <scope>NUCLEOTIDE SEQUENCE [LARGE SCALE GENOMIC DNA]</scope>
    <source>
        <strain evidence="3">CECT 8551</strain>
    </source>
</reference>